<dbReference type="EMBL" id="JBHMDO010000008">
    <property type="protein sequence ID" value="MFB9324985.1"/>
    <property type="molecule type" value="Genomic_DNA"/>
</dbReference>
<protein>
    <submittedName>
        <fullName evidence="1">Tetratricopeptide repeat protein</fullName>
    </submittedName>
</protein>
<accession>A0ABV5KID9</accession>
<evidence type="ECO:0000313" key="1">
    <source>
        <dbReference type="EMBL" id="MFB9324985.1"/>
    </source>
</evidence>
<dbReference type="RefSeq" id="WP_377489951.1">
    <property type="nucleotide sequence ID" value="NZ_JBHMDO010000008.1"/>
</dbReference>
<organism evidence="1 2">
    <name type="scientific">Paenibacillus aurantiacus</name>
    <dbReference type="NCBI Taxonomy" id="1936118"/>
    <lineage>
        <taxon>Bacteria</taxon>
        <taxon>Bacillati</taxon>
        <taxon>Bacillota</taxon>
        <taxon>Bacilli</taxon>
        <taxon>Bacillales</taxon>
        <taxon>Paenibacillaceae</taxon>
        <taxon>Paenibacillus</taxon>
    </lineage>
</organism>
<dbReference type="InterPro" id="IPR011990">
    <property type="entry name" value="TPR-like_helical_dom_sf"/>
</dbReference>
<keyword evidence="2" id="KW-1185">Reference proteome</keyword>
<gene>
    <name evidence="1" type="ORF">ACFFSY_03500</name>
</gene>
<comment type="caution">
    <text evidence="1">The sequence shown here is derived from an EMBL/GenBank/DDBJ whole genome shotgun (WGS) entry which is preliminary data.</text>
</comment>
<dbReference type="SUPFAM" id="SSF48452">
    <property type="entry name" value="TPR-like"/>
    <property type="match status" value="1"/>
</dbReference>
<dbReference type="Gene3D" id="1.25.40.10">
    <property type="entry name" value="Tetratricopeptide repeat domain"/>
    <property type="match status" value="1"/>
</dbReference>
<name>A0ABV5KID9_9BACL</name>
<reference evidence="1 2" key="1">
    <citation type="submission" date="2024-09" db="EMBL/GenBank/DDBJ databases">
        <authorList>
            <person name="Sun Q."/>
            <person name="Mori K."/>
        </authorList>
    </citation>
    <scope>NUCLEOTIDE SEQUENCE [LARGE SCALE GENOMIC DNA]</scope>
    <source>
        <strain evidence="1 2">TISTR 2452</strain>
    </source>
</reference>
<proteinExistence type="predicted"/>
<sequence>MDRTGIDKYIAVYKRAVLADPGNNEVTTALGMCYLKLGLYDYAQKFFGKAIEQMVDVSDVYFYGAISLLKGKRPFVATLPVIRRAEELLEAAASLNPTDGKIYYTHAVIKQDYYHKKFINTSPSSNELFQQAAQTVISDEDIDIIERYMSVRV</sequence>
<evidence type="ECO:0000313" key="2">
    <source>
        <dbReference type="Proteomes" id="UP001589747"/>
    </source>
</evidence>
<dbReference type="Proteomes" id="UP001589747">
    <property type="component" value="Unassembled WGS sequence"/>
</dbReference>